<comment type="activity regulation">
    <text evidence="8">Uridylyltransferase (UTase) activity is inhibited by glutamine, while glutamine activates uridylyl-removing (UR) activity.</text>
</comment>
<dbReference type="EC" id="3.1.4.-" evidence="8"/>
<dbReference type="CDD" id="cd05401">
    <property type="entry name" value="NT_GlnE_GlnD_like"/>
    <property type="match status" value="1"/>
</dbReference>
<dbReference type="Pfam" id="PF08335">
    <property type="entry name" value="GlnD_UR_UTase"/>
    <property type="match status" value="1"/>
</dbReference>
<evidence type="ECO:0000259" key="10">
    <source>
        <dbReference type="PROSITE" id="PS51831"/>
    </source>
</evidence>
<proteinExistence type="inferred from homology"/>
<organism evidence="11 12">
    <name type="scientific">Psychrosphaera aquimarina</name>
    <dbReference type="NCBI Taxonomy" id="2044854"/>
    <lineage>
        <taxon>Bacteria</taxon>
        <taxon>Pseudomonadati</taxon>
        <taxon>Pseudomonadota</taxon>
        <taxon>Gammaproteobacteria</taxon>
        <taxon>Alteromonadales</taxon>
        <taxon>Pseudoalteromonadaceae</taxon>
        <taxon>Psychrosphaera</taxon>
    </lineage>
</organism>
<dbReference type="PIRSF" id="PIRSF006288">
    <property type="entry name" value="PII_uridyltransf"/>
    <property type="match status" value="1"/>
</dbReference>
<keyword evidence="2 8" id="KW-0548">Nucleotidyltransferase</keyword>
<dbReference type="SUPFAM" id="SSF81593">
    <property type="entry name" value="Nucleotidyltransferase substrate binding subunit/domain"/>
    <property type="match status" value="1"/>
</dbReference>
<dbReference type="CDD" id="cd00077">
    <property type="entry name" value="HDc"/>
    <property type="match status" value="1"/>
</dbReference>
<evidence type="ECO:0000256" key="1">
    <source>
        <dbReference type="ARBA" id="ARBA00022679"/>
    </source>
</evidence>
<evidence type="ECO:0000256" key="6">
    <source>
        <dbReference type="ARBA" id="ARBA00023268"/>
    </source>
</evidence>
<evidence type="ECO:0000256" key="5">
    <source>
        <dbReference type="ARBA" id="ARBA00022842"/>
    </source>
</evidence>
<dbReference type="SUPFAM" id="SSF55021">
    <property type="entry name" value="ACT-like"/>
    <property type="match status" value="2"/>
</dbReference>
<evidence type="ECO:0000256" key="3">
    <source>
        <dbReference type="ARBA" id="ARBA00022737"/>
    </source>
</evidence>
<keyword evidence="12" id="KW-1185">Reference proteome</keyword>
<evidence type="ECO:0000259" key="9">
    <source>
        <dbReference type="PROSITE" id="PS51671"/>
    </source>
</evidence>
<dbReference type="SMART" id="SM00471">
    <property type="entry name" value="HDc"/>
    <property type="match status" value="1"/>
</dbReference>
<dbReference type="InterPro" id="IPR010043">
    <property type="entry name" value="UTase/UR"/>
</dbReference>
<dbReference type="SUPFAM" id="SSF109604">
    <property type="entry name" value="HD-domain/PDEase-like"/>
    <property type="match status" value="1"/>
</dbReference>
<evidence type="ECO:0000256" key="7">
    <source>
        <dbReference type="ARBA" id="ARBA00047968"/>
    </source>
</evidence>
<dbReference type="Pfam" id="PF01842">
    <property type="entry name" value="ACT"/>
    <property type="match status" value="1"/>
</dbReference>
<feature type="domain" description="HD" evidence="10">
    <location>
        <begin position="450"/>
        <end position="572"/>
    </location>
</feature>
<reference evidence="11 12" key="1">
    <citation type="submission" date="2023-10" db="EMBL/GenBank/DDBJ databases">
        <title>Psychrosphaera aquimaarina strain SW33 isolated from seawater.</title>
        <authorList>
            <person name="Bayburt H."/>
            <person name="Kim J.M."/>
            <person name="Choi B.J."/>
            <person name="Jeon C.O."/>
        </authorList>
    </citation>
    <scope>NUCLEOTIDE SEQUENCE [LARGE SCALE GENOMIC DNA]</scope>
    <source>
        <strain evidence="11 12">KCTC 52743</strain>
    </source>
</reference>
<comment type="caution">
    <text evidence="11">The sequence shown here is derived from an EMBL/GenBank/DDBJ whole genome shotgun (WGS) entry which is preliminary data.</text>
</comment>
<gene>
    <name evidence="8 11" type="primary">glnD</name>
    <name evidence="11" type="ORF">RT723_08265</name>
</gene>
<comment type="catalytic activity">
    <reaction evidence="7">
        <text>guanosine 3',5'-bis(diphosphate) + H2O = GDP + diphosphate + H(+)</text>
        <dbReference type="Rhea" id="RHEA:14253"/>
        <dbReference type="ChEBI" id="CHEBI:15377"/>
        <dbReference type="ChEBI" id="CHEBI:15378"/>
        <dbReference type="ChEBI" id="CHEBI:33019"/>
        <dbReference type="ChEBI" id="CHEBI:58189"/>
        <dbReference type="ChEBI" id="CHEBI:77828"/>
        <dbReference type="EC" id="3.1.7.2"/>
    </reaction>
</comment>
<keyword evidence="4 8" id="KW-0378">Hydrolase</keyword>
<dbReference type="InterPro" id="IPR045865">
    <property type="entry name" value="ACT-like_dom_sf"/>
</dbReference>
<dbReference type="HAMAP" id="MF_00277">
    <property type="entry name" value="PII_uridylyl_transf"/>
    <property type="match status" value="1"/>
</dbReference>
<comment type="caution">
    <text evidence="8">Lacks conserved residue(s) required for the propagation of feature annotation.</text>
</comment>
<dbReference type="CDD" id="cd04899">
    <property type="entry name" value="ACT_ACR-UUR-like_2"/>
    <property type="match status" value="1"/>
</dbReference>
<dbReference type="InterPro" id="IPR003607">
    <property type="entry name" value="HD/PDEase_dom"/>
</dbReference>
<feature type="domain" description="ACT" evidence="9">
    <location>
        <begin position="801"/>
        <end position="871"/>
    </location>
</feature>
<evidence type="ECO:0000256" key="8">
    <source>
        <dbReference type="HAMAP-Rule" id="MF_00277"/>
    </source>
</evidence>
<dbReference type="PROSITE" id="PS51671">
    <property type="entry name" value="ACT"/>
    <property type="match status" value="2"/>
</dbReference>
<dbReference type="PROSITE" id="PS51831">
    <property type="entry name" value="HD"/>
    <property type="match status" value="1"/>
</dbReference>
<feature type="domain" description="ACT" evidence="9">
    <location>
        <begin position="693"/>
        <end position="770"/>
    </location>
</feature>
<dbReference type="SUPFAM" id="SSF81301">
    <property type="entry name" value="Nucleotidyltransferase"/>
    <property type="match status" value="1"/>
</dbReference>
<dbReference type="InterPro" id="IPR002912">
    <property type="entry name" value="ACT_dom"/>
</dbReference>
<comment type="cofactor">
    <cofactor evidence="8">
        <name>Mg(2+)</name>
        <dbReference type="ChEBI" id="CHEBI:18420"/>
    </cofactor>
</comment>
<accession>A0ABU3QZY2</accession>
<comment type="similarity">
    <text evidence="8">Belongs to the GlnD family.</text>
</comment>
<comment type="catalytic activity">
    <reaction evidence="8">
        <text>[protein-PII]-L-tyrosine + UTP = [protein-PII]-uridylyl-L-tyrosine + diphosphate</text>
        <dbReference type="Rhea" id="RHEA:13673"/>
        <dbReference type="Rhea" id="RHEA-COMP:12147"/>
        <dbReference type="Rhea" id="RHEA-COMP:12148"/>
        <dbReference type="ChEBI" id="CHEBI:33019"/>
        <dbReference type="ChEBI" id="CHEBI:46398"/>
        <dbReference type="ChEBI" id="CHEBI:46858"/>
        <dbReference type="ChEBI" id="CHEBI:90602"/>
        <dbReference type="EC" id="2.7.7.59"/>
    </reaction>
</comment>
<dbReference type="PANTHER" id="PTHR47320">
    <property type="entry name" value="BIFUNCTIONAL URIDYLYLTRANSFERASE/URIDYLYL-REMOVING ENZYME"/>
    <property type="match status" value="1"/>
</dbReference>
<evidence type="ECO:0000256" key="4">
    <source>
        <dbReference type="ARBA" id="ARBA00022801"/>
    </source>
</evidence>
<dbReference type="GO" id="GO:0008773">
    <property type="term" value="F:[protein-PII] uridylyltransferase activity"/>
    <property type="evidence" value="ECO:0007669"/>
    <property type="project" value="UniProtKB-EC"/>
</dbReference>
<dbReference type="Gene3D" id="1.10.3210.10">
    <property type="entry name" value="Hypothetical protein af1432"/>
    <property type="match status" value="1"/>
</dbReference>
<dbReference type="EMBL" id="JAWCUA010000007">
    <property type="protein sequence ID" value="MDU0112989.1"/>
    <property type="molecule type" value="Genomic_DNA"/>
</dbReference>
<evidence type="ECO:0000313" key="11">
    <source>
        <dbReference type="EMBL" id="MDU0112989.1"/>
    </source>
</evidence>
<dbReference type="EC" id="2.7.7.59" evidence="8"/>
<keyword evidence="5 8" id="KW-0460">Magnesium</keyword>
<dbReference type="Proteomes" id="UP001257914">
    <property type="component" value="Unassembled WGS sequence"/>
</dbReference>
<keyword evidence="3" id="KW-0677">Repeat</keyword>
<dbReference type="CDD" id="cd04900">
    <property type="entry name" value="ACT_UUR-like_1"/>
    <property type="match status" value="1"/>
</dbReference>
<dbReference type="InterPro" id="IPR043519">
    <property type="entry name" value="NT_sf"/>
</dbReference>
<dbReference type="Pfam" id="PF01966">
    <property type="entry name" value="HD"/>
    <property type="match status" value="1"/>
</dbReference>
<dbReference type="InterPro" id="IPR013546">
    <property type="entry name" value="PII_UdlTrfase/GS_AdlTrfase"/>
</dbReference>
<keyword evidence="1 8" id="KW-0808">Transferase</keyword>
<evidence type="ECO:0000313" key="12">
    <source>
        <dbReference type="Proteomes" id="UP001257914"/>
    </source>
</evidence>
<comment type="domain">
    <text evidence="8">Has four distinct domains: an N-terminal nucleotidyltransferase (NT) domain responsible for UTase activity, a central HD domain that encodes UR activity, and two C-terminal ACT domains that seem to have a role in glutamine sensing.</text>
</comment>
<feature type="region of interest" description="Uridylyltransferase" evidence="8">
    <location>
        <begin position="1"/>
        <end position="332"/>
    </location>
</feature>
<dbReference type="NCBIfam" id="TIGR01693">
    <property type="entry name" value="UTase_glnD"/>
    <property type="match status" value="1"/>
</dbReference>
<dbReference type="PANTHER" id="PTHR47320:SF1">
    <property type="entry name" value="BIFUNCTIONAL URIDYLYLTRANSFERASE_URIDYLYL-REMOVING ENZYME"/>
    <property type="match status" value="1"/>
</dbReference>
<keyword evidence="6 8" id="KW-0511">Multifunctional enzyme</keyword>
<name>A0ABU3QZY2_9GAMM</name>
<comment type="catalytic activity">
    <reaction evidence="8">
        <text>[protein-PII]-uridylyl-L-tyrosine + H2O = [protein-PII]-L-tyrosine + UMP + H(+)</text>
        <dbReference type="Rhea" id="RHEA:48600"/>
        <dbReference type="Rhea" id="RHEA-COMP:12147"/>
        <dbReference type="Rhea" id="RHEA-COMP:12148"/>
        <dbReference type="ChEBI" id="CHEBI:15377"/>
        <dbReference type="ChEBI" id="CHEBI:15378"/>
        <dbReference type="ChEBI" id="CHEBI:46858"/>
        <dbReference type="ChEBI" id="CHEBI:57865"/>
        <dbReference type="ChEBI" id="CHEBI:90602"/>
    </reaction>
</comment>
<evidence type="ECO:0000256" key="2">
    <source>
        <dbReference type="ARBA" id="ARBA00022695"/>
    </source>
</evidence>
<protein>
    <recommendedName>
        <fullName evidence="8">Bifunctional uridylyltransferase/uridylyl-removing enzyme</fullName>
        <shortName evidence="8">UTase/UR</shortName>
    </recommendedName>
    <alternativeName>
        <fullName evidence="8">Bifunctional [protein-PII] modification enzyme</fullName>
    </alternativeName>
    <alternativeName>
        <fullName evidence="8">Bifunctional nitrogen sensor protein</fullName>
    </alternativeName>
    <domain>
        <recommendedName>
            <fullName evidence="8">[Protein-PII] uridylyltransferase</fullName>
            <shortName evidence="8">PII uridylyltransferase</shortName>
            <shortName evidence="8">UTase</shortName>
            <ecNumber evidence="8">2.7.7.59</ecNumber>
        </recommendedName>
    </domain>
    <domain>
        <recommendedName>
            <fullName evidence="8">[Protein-PII]-UMP uridylyl-removing enzyme</fullName>
            <shortName evidence="8">UR</shortName>
            <ecNumber evidence="8">3.1.4.-</ecNumber>
        </recommendedName>
    </domain>
</protein>
<dbReference type="Pfam" id="PF01909">
    <property type="entry name" value="NTP_transf_2"/>
    <property type="match status" value="1"/>
</dbReference>
<comment type="function">
    <text evidence="8">Modifies, by uridylylation and deuridylylation, the PII regulatory proteins (GlnB and homologs), in response to the nitrogen status of the cell that GlnD senses through the glutamine level. Under low glutamine levels, catalyzes the conversion of the PII proteins and UTP to PII-UMP and PPi, while under higher glutamine levels, GlnD hydrolyzes PII-UMP to PII and UMP (deuridylylation). Thus, controls uridylylation state and activity of the PII proteins, and plays an important role in the regulation of nitrogen metabolism.</text>
</comment>
<dbReference type="InterPro" id="IPR006674">
    <property type="entry name" value="HD_domain"/>
</dbReference>
<dbReference type="RefSeq" id="WP_315946627.1">
    <property type="nucleotide sequence ID" value="NZ_JAWCUA010000007.1"/>
</dbReference>
<dbReference type="InterPro" id="IPR002934">
    <property type="entry name" value="Polymerase_NTP_transf_dom"/>
</dbReference>
<sequence length="871" mass="100625">MIFEIPAPLLAPLRVPFNLMEYKERIKQFSDWSIQNFNLIPVRYLVTARAEFVDFILQNVWEHAGLNQDNNLSLVAVGGYGRKELHPQSDVDLLLLSKKAISSSSTEKISTFITTLWDLKFDVGHSVRTIKETLNIAKDDITIATNLMERRPLSGNNDIFKILCDELTNSKFITSQAFYLAKREEQTQRHNRYHSTSYNLEPNLKANPGCLRDLQTISWVAKKHFDTQSVADLVKHEYLLQDEYQEMEECQDYLWQMRFALHVVANRSENRLLFDYQPDVAEMMGFGDDGKAAVERMMKRFFRVARRVVELNTMLLQLFNSAILGITREITDIDNDFAIHGRSLLVKHEDVFFNRANIIKMFTHIAEHEEIEKLHSSTIRLLRRVRRRLMGDLQDLAYCRNALLEFFHHPNAMGRAFTLMLRHSVLAYYMPNWRHVVGQMQFDLFHAYTVDEHTHRLIQNLHRFTIEEHKDEFPLCSGIMKRMDKPELLYIAGIFHDIGKGRGGDHSKLGAIDATSFGELHKLPKSDTKIISWLVESHLLMSVTAQKSDIYDPDVIANFAKTVKDETRLDLLYCLTVADVRATNTNLWNDWKSTLMADLYMATQRALRQGLENAKDMRETAKANKEQALILLEKNGHPADKVQRIWKQIRTLYFARHAPKHIEWHTEKLLGHSNRSKRPLVLISEKAVRGGTQVFVYAKDQPGLFADIVTTFDTKNANVVDAHILNTKDGYVIDTFIILEQDNTLISTAERREDIRTLVEQVILTGECSSTFSKRTPRQIKQFKIPVTVRFKEDSNKYSNMMELTALDTPGVLAKIAKVFKQNNIMLYSAKISTIGEKAEDIFRVSTVERTKLNDEQKASLVKALKLELDQ</sequence>